<evidence type="ECO:0000313" key="1">
    <source>
        <dbReference type="EMBL" id="TDC88607.1"/>
    </source>
</evidence>
<dbReference type="OrthoDB" id="4234970at2"/>
<protein>
    <submittedName>
        <fullName evidence="1">Uncharacterized protein</fullName>
    </submittedName>
</protein>
<keyword evidence="2" id="KW-1185">Reference proteome</keyword>
<proteinExistence type="predicted"/>
<name>A0A4R4UAR2_9PSEU</name>
<organism evidence="1 2">
    <name type="scientific">Saccharopolyspora aridisoli</name>
    <dbReference type="NCBI Taxonomy" id="2530385"/>
    <lineage>
        <taxon>Bacteria</taxon>
        <taxon>Bacillati</taxon>
        <taxon>Actinomycetota</taxon>
        <taxon>Actinomycetes</taxon>
        <taxon>Pseudonocardiales</taxon>
        <taxon>Pseudonocardiaceae</taxon>
        <taxon>Saccharopolyspora</taxon>
    </lineage>
</organism>
<sequence length="235" mass="27398">MRDLTDTEQAHLESFNEIRECEYVVVDFEHEGVWGEEFGDLASVFEDLPDWEGTILDPSLAQGVVGISELSSCWHTVDTRRHLSGEFSITEFYECLLRRPPDLGWDGSPPDEIRFFSELRVIDDTPRAANGLMGAVRIQKDVNPLEIWYYDKDLSRTPGFDLDYLRMDLDYHGYLDALLLTKGTFGWQYLFTEAPLHNERFREIAADLKYMLELFPNIFPDHDYTDLAKRLEDRL</sequence>
<comment type="caution">
    <text evidence="1">The sequence shown here is derived from an EMBL/GenBank/DDBJ whole genome shotgun (WGS) entry which is preliminary data.</text>
</comment>
<dbReference type="AlphaFoldDB" id="A0A4R4UAR2"/>
<dbReference type="EMBL" id="SMKV01000041">
    <property type="protein sequence ID" value="TDC88607.1"/>
    <property type="molecule type" value="Genomic_DNA"/>
</dbReference>
<evidence type="ECO:0000313" key="2">
    <source>
        <dbReference type="Proteomes" id="UP000294744"/>
    </source>
</evidence>
<accession>A0A4R4UAR2</accession>
<dbReference type="Proteomes" id="UP000294744">
    <property type="component" value="Unassembled WGS sequence"/>
</dbReference>
<reference evidence="1 2" key="1">
    <citation type="submission" date="2019-03" db="EMBL/GenBank/DDBJ databases">
        <title>Draft genome sequences of novel Actinobacteria.</title>
        <authorList>
            <person name="Sahin N."/>
            <person name="Ay H."/>
            <person name="Saygin H."/>
        </authorList>
    </citation>
    <scope>NUCLEOTIDE SEQUENCE [LARGE SCALE GENOMIC DNA]</scope>
    <source>
        <strain evidence="1 2">16K404</strain>
    </source>
</reference>
<dbReference type="RefSeq" id="WP_132626866.1">
    <property type="nucleotide sequence ID" value="NZ_SMKV01000041.1"/>
</dbReference>
<gene>
    <name evidence="1" type="ORF">E1161_23530</name>
</gene>